<comment type="caution">
    <text evidence="10">The sequence shown here is derived from an EMBL/GenBank/DDBJ whole genome shotgun (WGS) entry which is preliminary data.</text>
</comment>
<evidence type="ECO:0000256" key="1">
    <source>
        <dbReference type="ARBA" id="ARBA00022441"/>
    </source>
</evidence>
<dbReference type="GO" id="GO:0005739">
    <property type="term" value="C:mitochondrion"/>
    <property type="evidence" value="ECO:0007669"/>
    <property type="project" value="TreeGrafter"/>
</dbReference>
<dbReference type="InterPro" id="IPR019479">
    <property type="entry name" value="Peroxiredoxin_C"/>
</dbReference>
<dbReference type="InterPro" id="IPR000866">
    <property type="entry name" value="AhpC/TSA"/>
</dbReference>
<feature type="compositionally biased region" description="Low complexity" evidence="8">
    <location>
        <begin position="1002"/>
        <end position="1017"/>
    </location>
</feature>
<evidence type="ECO:0000259" key="9">
    <source>
        <dbReference type="PROSITE" id="PS51352"/>
    </source>
</evidence>
<dbReference type="Pfam" id="PF10417">
    <property type="entry name" value="1-cysPrx_C"/>
    <property type="match status" value="1"/>
</dbReference>
<evidence type="ECO:0000256" key="6">
    <source>
        <dbReference type="ARBA" id="ARBA00023284"/>
    </source>
</evidence>
<dbReference type="InterPro" id="IPR045020">
    <property type="entry name" value="PRX_1cys"/>
</dbReference>
<dbReference type="GO" id="GO:0045454">
    <property type="term" value="P:cell redox homeostasis"/>
    <property type="evidence" value="ECO:0007669"/>
    <property type="project" value="TreeGrafter"/>
</dbReference>
<keyword evidence="11" id="KW-1185">Reference proteome</keyword>
<reference evidence="10" key="1">
    <citation type="journal article" date="2023" name="Mol. Plant Microbe Interact.">
        <title>Elucidating the Obligate Nature and Biological Capacity of an Invasive Fungal Corn Pathogen.</title>
        <authorList>
            <person name="MacCready J.S."/>
            <person name="Roggenkamp E.M."/>
            <person name="Gdanetz K."/>
            <person name="Chilvers M.I."/>
        </authorList>
    </citation>
    <scope>NUCLEOTIDE SEQUENCE</scope>
    <source>
        <strain evidence="10">PM02</strain>
    </source>
</reference>
<comment type="similarity">
    <text evidence="7">Belongs to the peroxiredoxin family. Prx6 subfamily.</text>
</comment>
<dbReference type="PANTHER" id="PTHR43503">
    <property type="entry name" value="MCG48959-RELATED"/>
    <property type="match status" value="1"/>
</dbReference>
<dbReference type="Gene3D" id="3.40.30.10">
    <property type="entry name" value="Glutaredoxin"/>
    <property type="match status" value="1"/>
</dbReference>
<feature type="compositionally biased region" description="Polar residues" evidence="8">
    <location>
        <begin position="981"/>
        <end position="1000"/>
    </location>
</feature>
<evidence type="ECO:0000256" key="5">
    <source>
        <dbReference type="ARBA" id="ARBA00023002"/>
    </source>
</evidence>
<evidence type="ECO:0000313" key="11">
    <source>
        <dbReference type="Proteomes" id="UP001217918"/>
    </source>
</evidence>
<dbReference type="CDD" id="cd03016">
    <property type="entry name" value="PRX_1cys"/>
    <property type="match status" value="1"/>
</dbReference>
<dbReference type="InterPro" id="IPR000210">
    <property type="entry name" value="BTB/POZ_dom"/>
</dbReference>
<dbReference type="InterPro" id="IPR013766">
    <property type="entry name" value="Thioredoxin_domain"/>
</dbReference>
<keyword evidence="3" id="KW-0677">Repeat</keyword>
<proteinExistence type="inferred from homology"/>
<sequence length="1281" mass="137085">MAERSAPIRLGSIAPNFKTDSTKGPIDLHEYIGDKWVVFFSHPEDYTPVCTTELGEMARLQPEFEKRGVKLLGLSANTVDSHEGWAKDIHEVTGSSVNFPIVADKERKVAYLYDMIDYQDTTNVDEKGIAFTIRSVFVIDPKKTVRTILQYPASTGRNSAEILRIVDSLQTGDKNKVTTPVNWVPGDDVIVHPSVKGLHVYAGPALFRLNRSILKQECEGQAQGARDLGRLSDSEIDDQPERSNPPSSKSSRSEFLSSALRGIKKRAPTRDDIARLTRQPSQLGLIRRPSEQNTSPSLEKPLTSAPLPSRTPTTPLAPLHFRSVSLQNSLEKPLPEPPPQIILPDSPSTPLATPGPGLGPNLATILDSEYEDDTDSRTSTMDSTSSAEAGLFAHGTGGGQDTGPNGRQPGRGEAGEDRSDNLTPRSNGLLSAGPSPHVGPARTPVPGAAVGTPGTSSAHISGLMCNVHRTTGREPRPLVGATTTILGDKLYVFGGRILSRSRPAPLTSDLYELDLIRRHWTKLETGGDVPPPRYFHSTCALGDTKLVCYGGMSPTHGQGGNSSMQDQQPEVTVMSDIYIYDVPSKKWTFVPTQDAPQGRYAHCACILASSAMFSSDKAPLAALQHNPSTGNPNEGRIGINIDGGGGAEMVIVGGQDGANHYIEQISVFNLRSLKWTWTQPLGKSCGAYRSVVAPLPPAVAARIGRGKVNTREFGVSLEAREPGSSMLVYSNYNFLDVKLELQIRSSDGTLTERHMNGSYTPPGLRFPNGGVTDTHFVVSGTYLTSSKQEYALWALDLRTLTWSRIDAGAAVFSQGSWNRGVLWNRRNTFVILGNRKRSLVDDYNHRRINFSNICMVELEAFGFYDNPRKVAPLSGFVSASSPFTGPGLSLARKAGSTAGGRYHTRAAEELGEKVLAMRELSDMDILCIGGERIPANSRILARRWGPYFVQLLREGTATQDGSDGTTLRSGSISGPGGMRCSNLTMTPNNNRSTMESTMTAVSGGSSTGKPPSTAPTSFSGATLSPDPSAINMAPTPRTLPPASRPRCLYLPHTYLTVQALLHFLYTSSLPPSSSPLCTPQILCSLLQLARPYRIDGLLEAVVERLHSLLDSRNAAAVFNATAMAAGGGRGIDGTLNPNFFPFAMGFDAVTSPMDPDGHGMHHQGEADGVKDVSARAAGLRINTSVAPGGRPPSGELSATPSVTGSEWSSEVGDSERGGGAREVWAGELSSVIGLQKRGLRGLMEGRRMRERTGTSAPGGNAGGAIGMGYGQSRVGLGIASS</sequence>
<dbReference type="SUPFAM" id="SSF54695">
    <property type="entry name" value="POZ domain"/>
    <property type="match status" value="1"/>
</dbReference>
<keyword evidence="2" id="KW-0575">Peroxidase</keyword>
<accession>A0AAD9I046</accession>
<feature type="compositionally biased region" description="Polar residues" evidence="8">
    <location>
        <begin position="958"/>
        <end position="972"/>
    </location>
</feature>
<feature type="compositionally biased region" description="Polar residues" evidence="8">
    <location>
        <begin position="1196"/>
        <end position="1208"/>
    </location>
</feature>
<feature type="region of interest" description="Disordered" evidence="8">
    <location>
        <begin position="1183"/>
        <end position="1218"/>
    </location>
</feature>
<dbReference type="PANTHER" id="PTHR43503:SF2">
    <property type="entry name" value="NEGATIVE REGULATOR OF SPORULATION MDS3-RELATED"/>
    <property type="match status" value="1"/>
</dbReference>
<dbReference type="SUPFAM" id="SSF52833">
    <property type="entry name" value="Thioredoxin-like"/>
    <property type="match status" value="1"/>
</dbReference>
<keyword evidence="6" id="KW-0676">Redox-active center</keyword>
<feature type="compositionally biased region" description="Low complexity" evidence="8">
    <location>
        <begin position="242"/>
        <end position="258"/>
    </location>
</feature>
<evidence type="ECO:0000256" key="4">
    <source>
        <dbReference type="ARBA" id="ARBA00022862"/>
    </source>
</evidence>
<dbReference type="Gene3D" id="3.30.1020.10">
    <property type="entry name" value="Antioxidant, Horf6, Chain A, domain2"/>
    <property type="match status" value="1"/>
</dbReference>
<feature type="domain" description="Thioredoxin" evidence="9">
    <location>
        <begin position="8"/>
        <end position="171"/>
    </location>
</feature>
<dbReference type="Pfam" id="PF24681">
    <property type="entry name" value="Kelch_KLHDC2_KLHL20_DRC7"/>
    <property type="match status" value="1"/>
</dbReference>
<evidence type="ECO:0000256" key="7">
    <source>
        <dbReference type="ARBA" id="ARBA00025719"/>
    </source>
</evidence>
<dbReference type="FunFam" id="3.30.710.10:FF:000142">
    <property type="entry name" value="Regulatory protein ral2, variant"/>
    <property type="match status" value="1"/>
</dbReference>
<dbReference type="Gene3D" id="3.30.710.10">
    <property type="entry name" value="Potassium Channel Kv1.1, Chain A"/>
    <property type="match status" value="1"/>
</dbReference>
<feature type="compositionally biased region" description="Low complexity" evidence="8">
    <location>
        <begin position="377"/>
        <end position="386"/>
    </location>
</feature>
<evidence type="ECO:0000256" key="2">
    <source>
        <dbReference type="ARBA" id="ARBA00022559"/>
    </source>
</evidence>
<protein>
    <recommendedName>
        <fullName evidence="9">Thioredoxin domain-containing protein</fullName>
    </recommendedName>
</protein>
<dbReference type="EMBL" id="JAQQPM010000002">
    <property type="protein sequence ID" value="KAK2068139.1"/>
    <property type="molecule type" value="Genomic_DNA"/>
</dbReference>
<keyword evidence="4" id="KW-0049">Antioxidant</keyword>
<name>A0AAD9I046_9PEZI</name>
<feature type="compositionally biased region" description="Low complexity" evidence="8">
    <location>
        <begin position="342"/>
        <end position="364"/>
    </location>
</feature>
<feature type="region of interest" description="Disordered" evidence="8">
    <location>
        <begin position="958"/>
        <end position="1037"/>
    </location>
</feature>
<dbReference type="GO" id="GO:0034599">
    <property type="term" value="P:cellular response to oxidative stress"/>
    <property type="evidence" value="ECO:0007669"/>
    <property type="project" value="TreeGrafter"/>
</dbReference>
<dbReference type="GO" id="GO:0051920">
    <property type="term" value="F:peroxiredoxin activity"/>
    <property type="evidence" value="ECO:0007669"/>
    <property type="project" value="InterPro"/>
</dbReference>
<dbReference type="SMART" id="SM00225">
    <property type="entry name" value="BTB"/>
    <property type="match status" value="1"/>
</dbReference>
<dbReference type="Pfam" id="PF00578">
    <property type="entry name" value="AhpC-TSA"/>
    <property type="match status" value="1"/>
</dbReference>
<dbReference type="SUPFAM" id="SSF117281">
    <property type="entry name" value="Kelch motif"/>
    <property type="match status" value="1"/>
</dbReference>
<dbReference type="Gene3D" id="2.120.10.80">
    <property type="entry name" value="Kelch-type beta propeller"/>
    <property type="match status" value="1"/>
</dbReference>
<dbReference type="Proteomes" id="UP001217918">
    <property type="component" value="Unassembled WGS sequence"/>
</dbReference>
<evidence type="ECO:0000256" key="8">
    <source>
        <dbReference type="SAM" id="MobiDB-lite"/>
    </source>
</evidence>
<gene>
    <name evidence="10" type="ORF">P8C59_002801</name>
</gene>
<dbReference type="InterPro" id="IPR036249">
    <property type="entry name" value="Thioredoxin-like_sf"/>
</dbReference>
<evidence type="ECO:0000313" key="10">
    <source>
        <dbReference type="EMBL" id="KAK2068139.1"/>
    </source>
</evidence>
<keyword evidence="1" id="KW-0880">Kelch repeat</keyword>
<dbReference type="FunFam" id="3.40.30.10:FF:000011">
    <property type="entry name" value="Peroxiredoxin PRX1"/>
    <property type="match status" value="1"/>
</dbReference>
<feature type="region of interest" description="Disordered" evidence="8">
    <location>
        <begin position="222"/>
        <end position="455"/>
    </location>
</feature>
<keyword evidence="5" id="KW-0560">Oxidoreductase</keyword>
<dbReference type="InterPro" id="IPR015915">
    <property type="entry name" value="Kelch-typ_b-propeller"/>
</dbReference>
<dbReference type="PROSITE" id="PS51352">
    <property type="entry name" value="THIOREDOXIN_2"/>
    <property type="match status" value="1"/>
</dbReference>
<dbReference type="GO" id="GO:0005829">
    <property type="term" value="C:cytosol"/>
    <property type="evidence" value="ECO:0007669"/>
    <property type="project" value="TreeGrafter"/>
</dbReference>
<dbReference type="InterPro" id="IPR011333">
    <property type="entry name" value="SKP1/BTB/POZ_sf"/>
</dbReference>
<organism evidence="10 11">
    <name type="scientific">Phyllachora maydis</name>
    <dbReference type="NCBI Taxonomy" id="1825666"/>
    <lineage>
        <taxon>Eukaryota</taxon>
        <taxon>Fungi</taxon>
        <taxon>Dikarya</taxon>
        <taxon>Ascomycota</taxon>
        <taxon>Pezizomycotina</taxon>
        <taxon>Sordariomycetes</taxon>
        <taxon>Sordariomycetidae</taxon>
        <taxon>Phyllachorales</taxon>
        <taxon>Phyllachoraceae</taxon>
        <taxon>Phyllachora</taxon>
    </lineage>
</organism>
<evidence type="ECO:0000256" key="3">
    <source>
        <dbReference type="ARBA" id="ARBA00022737"/>
    </source>
</evidence>